<feature type="compositionally biased region" description="Low complexity" evidence="3">
    <location>
        <begin position="709"/>
        <end position="732"/>
    </location>
</feature>
<dbReference type="Pfam" id="PF05860">
    <property type="entry name" value="TPS"/>
    <property type="match status" value="1"/>
</dbReference>
<evidence type="ECO:0000313" key="7">
    <source>
        <dbReference type="Proteomes" id="UP000615026"/>
    </source>
</evidence>
<organism evidence="6 7">
    <name type="scientific">Leptolyngbya cf. ectocarpi LEGE 11479</name>
    <dbReference type="NCBI Taxonomy" id="1828722"/>
    <lineage>
        <taxon>Bacteria</taxon>
        <taxon>Bacillati</taxon>
        <taxon>Cyanobacteriota</taxon>
        <taxon>Cyanophyceae</taxon>
        <taxon>Leptolyngbyales</taxon>
        <taxon>Leptolyngbyaceae</taxon>
        <taxon>Leptolyngbya group</taxon>
        <taxon>Leptolyngbya</taxon>
    </lineage>
</organism>
<dbReference type="SUPFAM" id="SSF51126">
    <property type="entry name" value="Pectin lyase-like"/>
    <property type="match status" value="3"/>
</dbReference>
<keyword evidence="2" id="KW-0378">Hydrolase</keyword>
<reference evidence="6" key="1">
    <citation type="submission" date="2020-10" db="EMBL/GenBank/DDBJ databases">
        <authorList>
            <person name="Castelo-Branco R."/>
            <person name="Eusebio N."/>
            <person name="Adriana R."/>
            <person name="Vieira A."/>
            <person name="Brugerolle De Fraissinette N."/>
            <person name="Rezende De Castro R."/>
            <person name="Schneider M.P."/>
            <person name="Vasconcelos V."/>
            <person name="Leao P.N."/>
        </authorList>
    </citation>
    <scope>NUCLEOTIDE SEQUENCE</scope>
    <source>
        <strain evidence="6">LEGE 11479</strain>
    </source>
</reference>
<dbReference type="NCBIfam" id="TIGR01901">
    <property type="entry name" value="adhes_NPXG"/>
    <property type="match status" value="1"/>
</dbReference>
<proteinExistence type="predicted"/>
<feature type="chain" id="PRO_5037457171" evidence="4">
    <location>
        <begin position="30"/>
        <end position="1647"/>
    </location>
</feature>
<dbReference type="GO" id="GO:0004252">
    <property type="term" value="F:serine-type endopeptidase activity"/>
    <property type="evidence" value="ECO:0007669"/>
    <property type="project" value="InterPro"/>
</dbReference>
<feature type="region of interest" description="Disordered" evidence="3">
    <location>
        <begin position="709"/>
        <end position="737"/>
    </location>
</feature>
<accession>A0A928ZZB2</accession>
<dbReference type="PROSITE" id="PS51829">
    <property type="entry name" value="P_HOMO_B"/>
    <property type="match status" value="1"/>
</dbReference>
<feature type="non-terminal residue" evidence="6">
    <location>
        <position position="1"/>
    </location>
</feature>
<feature type="region of interest" description="Disordered" evidence="3">
    <location>
        <begin position="798"/>
        <end position="818"/>
    </location>
</feature>
<name>A0A928ZZB2_LEPEC</name>
<dbReference type="InterPro" id="IPR002884">
    <property type="entry name" value="P_dom"/>
</dbReference>
<sequence>SIPSTIARLSCAWLTLMALSAAVCDRATAQALPQIVPDGTLGLESSELIDESPTEQLIRGGAQQQGNLFHSFKQFSIDAGHQVYFTNPTDVVRIFGRVTGSQPSDILGTLGVRGDADLFLLNPNGILFGPDAQLDVAGSFTASTANSVVFSNGNEFSAVTPTAPLLNLDVPPGVQFNTQSQPNGNLTNEADLAVGEGQTLTLFGNSVSSTVSLAAPNGNAQIVGNQVELIDSIASSISEPSGNTNLLVQAADNITVADITDNTLLFANGTGQITLEANANGDSTGNVIMLDLQDTLQTNGRDLTISGMDFVLGKIDTSVQPETHIFDVDAGGRIPPSGTRGRSTFTFTVPVEVGPITDLDVRFSAAHTHAGALSAWLSSPNGPLQLLFSQVRRGGENFQDTVFDDEASRDIGSWGSSAPFEGSFHINGVGGLAVFDGQTSEGIWTLRVLDNGAGGGSGTLFQAGDAAPWGTAQGTQLIVNSTVLAAGEGNGGAVSLEALGDIIVAEVVTAGIGVGEDGGSGGNVSLVAGGDIQVGIPASDSLINAGSEEIPGLINAAGSKDGGNGGRIQINAGGNVTSTGDIDASSSSFANLSSDSNSNSQSGNGGDISISAARDVIIAGSLSSFSNSDVDVASSLVSDLDLDSESRNGGDISISAVGDVTIAGDLFSYSNSISSSGSDLESNSKSGNGGDISISATRDVAIAGSLSSYSDSNSSTASFSEPSSSLPTVSESGNGGDISISDARDVMIAGSLFSFSDSSSFSDSVSRSDSFSKSGNGGGISISNTRDVIIEGRLSSYSDSVSDSFSPSEGGNGGDISISDARDVIIEGGLFSYSRSFSSTISDLDLDLDSKSGNGGDISISDVRDVIIEDKLFSYSSSSSNSNSSSESGNGGDISISTTRDVTIKDRLLSDSSSLSRSDSFSQSGNGGDLRLFSNLGDILTHSIQTNSYSSNTAGSGGMISLKAADGLIQGNDAEILTFAVTETGGSTGVGGDIYLEAASTISGLEIITLASGNNSGSVNIQGIDNNLTIKDLSLIISGQVQIPDPSNTDRVITLDLNNLGQSGNTHIDSTGDISLNNVNIDASANSNQTAGGVTIQTPGQLTFTNSQITSNANSIGDAGTIRLDVGQLNIGNGGRIFAATSGAGNGGNVIIDATDSVFLGEGVQDFEPVISVAASDAGRPGNIVINTPNFVLSETASITATATETATNLEEGGSISLNADEMDLSGIVRILAETQGQSPGGVLTLQPYQSNPNLDLTLASGAVVSASTTSSGNGGGLEILAPESISISGPGRLTVETSGTGRGGDIDVTSQQLRLADGVTLSASTTEAGQAGDITLSLTDSLEINNSTVTSSTEANSTGHGGNISVTAPNSALRNGGTIAVSSQGTGQGGQVTVTGDQLILADGSRISATTLSSDGGDLTFDLQDLLLLRGGSEISTTAGTAGAGGDGGDITIDSRFIVATPNENSDIAANAFDGNGGNVDITATGGLFGIEPRPERTPQNDITASSRNGVSGTVTVQTPNIDPSQDAVNLPTSPITSEVARSCRETYVQTGSEFVVTGRGGLPQGPLDSAATTLWQDVLPIAGGEFESNEQITSESEDNAAIDAGTISAPIVEVQGWTRNERGQVVLVAENPQQVAVGQPLACQG</sequence>
<dbReference type="InterPro" id="IPR012334">
    <property type="entry name" value="Pectin_lyas_fold"/>
</dbReference>
<keyword evidence="4" id="KW-0732">Signal</keyword>
<keyword evidence="1" id="KW-0645">Protease</keyword>
<feature type="region of interest" description="Disordered" evidence="3">
    <location>
        <begin position="757"/>
        <end position="777"/>
    </location>
</feature>
<dbReference type="Proteomes" id="UP000615026">
    <property type="component" value="Unassembled WGS sequence"/>
</dbReference>
<dbReference type="InterPro" id="IPR011050">
    <property type="entry name" value="Pectin_lyase_fold/virulence"/>
</dbReference>
<feature type="domain" description="P/Homo B" evidence="5">
    <location>
        <begin position="319"/>
        <end position="474"/>
    </location>
</feature>
<feature type="region of interest" description="Disordered" evidence="3">
    <location>
        <begin position="875"/>
        <end position="897"/>
    </location>
</feature>
<evidence type="ECO:0000259" key="5">
    <source>
        <dbReference type="PROSITE" id="PS51829"/>
    </source>
</evidence>
<comment type="caution">
    <text evidence="6">The sequence shown here is derived from an EMBL/GenBank/DDBJ whole genome shotgun (WGS) entry which is preliminary data.</text>
</comment>
<feature type="signal peptide" evidence="4">
    <location>
        <begin position="1"/>
        <end position="29"/>
    </location>
</feature>
<dbReference type="Gene3D" id="2.160.20.10">
    <property type="entry name" value="Single-stranded right-handed beta-helix, Pectin lyase-like"/>
    <property type="match status" value="2"/>
</dbReference>
<keyword evidence="7" id="KW-1185">Reference proteome</keyword>
<dbReference type="InterPro" id="IPR008979">
    <property type="entry name" value="Galactose-bd-like_sf"/>
</dbReference>
<dbReference type="GO" id="GO:0006508">
    <property type="term" value="P:proteolysis"/>
    <property type="evidence" value="ECO:0007669"/>
    <property type="project" value="UniProtKB-KW"/>
</dbReference>
<evidence type="ECO:0000256" key="1">
    <source>
        <dbReference type="ARBA" id="ARBA00022670"/>
    </source>
</evidence>
<evidence type="ECO:0000256" key="3">
    <source>
        <dbReference type="SAM" id="MobiDB-lite"/>
    </source>
</evidence>
<dbReference type="EMBL" id="JADEXP010000388">
    <property type="protein sequence ID" value="MBE9070195.1"/>
    <property type="molecule type" value="Genomic_DNA"/>
</dbReference>
<feature type="compositionally biased region" description="Low complexity" evidence="3">
    <location>
        <begin position="757"/>
        <end position="774"/>
    </location>
</feature>
<evidence type="ECO:0000256" key="2">
    <source>
        <dbReference type="ARBA" id="ARBA00022801"/>
    </source>
</evidence>
<evidence type="ECO:0000313" key="6">
    <source>
        <dbReference type="EMBL" id="MBE9070195.1"/>
    </source>
</evidence>
<protein>
    <submittedName>
        <fullName evidence="6">Filamentous hemagglutinin N-terminal domain-containing protein</fullName>
    </submittedName>
</protein>
<dbReference type="Gene3D" id="2.60.120.260">
    <property type="entry name" value="Galactose-binding domain-like"/>
    <property type="match status" value="1"/>
</dbReference>
<evidence type="ECO:0000256" key="4">
    <source>
        <dbReference type="SAM" id="SignalP"/>
    </source>
</evidence>
<gene>
    <name evidence="6" type="ORF">IQ260_26490</name>
</gene>
<feature type="compositionally biased region" description="Low complexity" evidence="3">
    <location>
        <begin position="798"/>
        <end position="808"/>
    </location>
</feature>
<dbReference type="SMART" id="SM00912">
    <property type="entry name" value="Haemagg_act"/>
    <property type="match status" value="1"/>
</dbReference>
<dbReference type="InterPro" id="IPR008638">
    <property type="entry name" value="FhaB/CdiA-like_TPS"/>
</dbReference>
<dbReference type="SUPFAM" id="SSF49785">
    <property type="entry name" value="Galactose-binding domain-like"/>
    <property type="match status" value="1"/>
</dbReference>